<dbReference type="Pfam" id="PF09346">
    <property type="entry name" value="SMI1_KNR4"/>
    <property type="match status" value="1"/>
</dbReference>
<feature type="domain" description="Knr4/Smi1-like" evidence="1">
    <location>
        <begin position="25"/>
        <end position="137"/>
    </location>
</feature>
<proteinExistence type="predicted"/>
<keyword evidence="3" id="KW-1185">Reference proteome</keyword>
<name>A0ABT4GKC2_9BACL</name>
<dbReference type="InterPro" id="IPR037883">
    <property type="entry name" value="Knr4/Smi1-like_sf"/>
</dbReference>
<dbReference type="PANTHER" id="PTHR47432">
    <property type="entry name" value="CELL WALL ASSEMBLY REGULATOR SMI1"/>
    <property type="match status" value="1"/>
</dbReference>
<protein>
    <submittedName>
        <fullName evidence="2">SMI1/KNR4 family protein</fullName>
    </submittedName>
</protein>
<dbReference type="EMBL" id="JAMDMX010000104">
    <property type="protein sequence ID" value="MCY9696561.1"/>
    <property type="molecule type" value="Genomic_DNA"/>
</dbReference>
<dbReference type="RefSeq" id="WP_051253685.1">
    <property type="nucleotide sequence ID" value="NZ_JAMDMW010000101.1"/>
</dbReference>
<comment type="caution">
    <text evidence="2">The sequence shown here is derived from an EMBL/GenBank/DDBJ whole genome shotgun (WGS) entry which is preliminary data.</text>
</comment>
<dbReference type="Gene3D" id="3.40.1580.10">
    <property type="entry name" value="SMI1/KNR4-like"/>
    <property type="match status" value="1"/>
</dbReference>
<accession>A0ABT4GKC2</accession>
<dbReference type="SUPFAM" id="SSF160631">
    <property type="entry name" value="SMI1/KNR4-like"/>
    <property type="match status" value="1"/>
</dbReference>
<reference evidence="2 3" key="1">
    <citation type="submission" date="2022-05" db="EMBL/GenBank/DDBJ databases">
        <title>Genome Sequencing of Bee-Associated Microbes.</title>
        <authorList>
            <person name="Dunlap C."/>
        </authorList>
    </citation>
    <scope>NUCLEOTIDE SEQUENCE [LARGE SCALE GENOMIC DNA]</scope>
    <source>
        <strain evidence="2 3">NRRL B-14421</strain>
    </source>
</reference>
<dbReference type="InterPro" id="IPR051873">
    <property type="entry name" value="KNR4/SMI1_regulator"/>
</dbReference>
<evidence type="ECO:0000313" key="3">
    <source>
        <dbReference type="Proteomes" id="UP001527099"/>
    </source>
</evidence>
<dbReference type="Proteomes" id="UP001527099">
    <property type="component" value="Unassembled WGS sequence"/>
</dbReference>
<gene>
    <name evidence="2" type="ORF">M5X19_27195</name>
</gene>
<dbReference type="InterPro" id="IPR018958">
    <property type="entry name" value="Knr4/Smi1-like_dom"/>
</dbReference>
<organism evidence="2 3">
    <name type="scientific">Paenibacillus alginolyticus</name>
    <dbReference type="NCBI Taxonomy" id="59839"/>
    <lineage>
        <taxon>Bacteria</taxon>
        <taxon>Bacillati</taxon>
        <taxon>Bacillota</taxon>
        <taxon>Bacilli</taxon>
        <taxon>Bacillales</taxon>
        <taxon>Paenibacillaceae</taxon>
        <taxon>Paenibacillus</taxon>
    </lineage>
</organism>
<evidence type="ECO:0000259" key="1">
    <source>
        <dbReference type="Pfam" id="PF09346"/>
    </source>
</evidence>
<dbReference type="PANTHER" id="PTHR47432:SF1">
    <property type="entry name" value="CELL WALL ASSEMBLY REGULATOR SMI1"/>
    <property type="match status" value="1"/>
</dbReference>
<evidence type="ECO:0000313" key="2">
    <source>
        <dbReference type="EMBL" id="MCY9696561.1"/>
    </source>
</evidence>
<sequence length="163" mass="19106">MTTIANYVRNIKVFFNYLFEIERELAKKIHNGQKGDSQWLIAGWELLSTQRIFDEWNVWKELSDKGTFNEWDVESQEGITNVWWQQSWIPLTYNGCGDHHCLDLAPTAKGTEGQIISMWHDSAEREVLAASYKQWFEYLVCNFEGNDAEFVFDSGDFDFKATK</sequence>